<evidence type="ECO:0000313" key="7">
    <source>
        <dbReference type="Proteomes" id="UP000664521"/>
    </source>
</evidence>
<protein>
    <submittedName>
        <fullName evidence="6">Nuclear actin-protein involved in chromatin remodeling</fullName>
    </submittedName>
</protein>
<dbReference type="FunFam" id="3.30.420.40:FF:000139">
    <property type="entry name" value="Chromatin remodeling complex subunit (Arp5)"/>
    <property type="match status" value="1"/>
</dbReference>
<reference evidence="6" key="1">
    <citation type="submission" date="2021-03" db="EMBL/GenBank/DDBJ databases">
        <authorList>
            <person name="Tagirdzhanova G."/>
        </authorList>
    </citation>
    <scope>NUCLEOTIDE SEQUENCE</scope>
</reference>
<dbReference type="OrthoDB" id="7340501at2759"/>
<dbReference type="InterPro" id="IPR043129">
    <property type="entry name" value="ATPase_NBD"/>
</dbReference>
<evidence type="ECO:0000313" key="6">
    <source>
        <dbReference type="EMBL" id="CAF9918888.1"/>
    </source>
</evidence>
<feature type="compositionally biased region" description="Basic and acidic residues" evidence="5">
    <location>
        <begin position="440"/>
        <end position="467"/>
    </location>
</feature>
<dbReference type="SUPFAM" id="SSF53067">
    <property type="entry name" value="Actin-like ATPase domain"/>
    <property type="match status" value="2"/>
</dbReference>
<dbReference type="Proteomes" id="UP000664521">
    <property type="component" value="Unassembled WGS sequence"/>
</dbReference>
<dbReference type="AlphaFoldDB" id="A0A8H3F707"/>
<dbReference type="FunFam" id="3.90.640.10:FF:000054">
    <property type="entry name" value="Actin-like ATPase domain-containing protein"/>
    <property type="match status" value="1"/>
</dbReference>
<feature type="region of interest" description="Disordered" evidence="5">
    <location>
        <begin position="395"/>
        <end position="467"/>
    </location>
</feature>
<accession>A0A8H3F707</accession>
<evidence type="ECO:0000256" key="4">
    <source>
        <dbReference type="RuleBase" id="RU000487"/>
    </source>
</evidence>
<keyword evidence="3" id="KW-0539">Nucleus</keyword>
<organism evidence="6 7">
    <name type="scientific">Heterodermia speciosa</name>
    <dbReference type="NCBI Taxonomy" id="116794"/>
    <lineage>
        <taxon>Eukaryota</taxon>
        <taxon>Fungi</taxon>
        <taxon>Dikarya</taxon>
        <taxon>Ascomycota</taxon>
        <taxon>Pezizomycotina</taxon>
        <taxon>Lecanoromycetes</taxon>
        <taxon>OSLEUM clade</taxon>
        <taxon>Lecanoromycetidae</taxon>
        <taxon>Caliciales</taxon>
        <taxon>Physciaceae</taxon>
        <taxon>Heterodermia</taxon>
    </lineage>
</organism>
<dbReference type="Gene3D" id="3.90.640.10">
    <property type="entry name" value="Actin, Chain A, domain 4"/>
    <property type="match status" value="2"/>
</dbReference>
<dbReference type="PANTHER" id="PTHR11937">
    <property type="entry name" value="ACTIN"/>
    <property type="match status" value="1"/>
</dbReference>
<proteinExistence type="inferred from homology"/>
<dbReference type="EMBL" id="CAJPDS010000023">
    <property type="protein sequence ID" value="CAF9918888.1"/>
    <property type="molecule type" value="Genomic_DNA"/>
</dbReference>
<evidence type="ECO:0000256" key="1">
    <source>
        <dbReference type="ARBA" id="ARBA00004123"/>
    </source>
</evidence>
<dbReference type="FunFam" id="3.30.420.40:FF:000048">
    <property type="entry name" value="ARP5 actin-related protein 5 homolog"/>
    <property type="match status" value="1"/>
</dbReference>
<name>A0A8H3F707_9LECA</name>
<evidence type="ECO:0000256" key="3">
    <source>
        <dbReference type="ARBA" id="ARBA00023242"/>
    </source>
</evidence>
<dbReference type="CDD" id="cd10211">
    <property type="entry name" value="ASKHA_NBD_Arp5"/>
    <property type="match status" value="1"/>
</dbReference>
<evidence type="ECO:0000256" key="5">
    <source>
        <dbReference type="SAM" id="MobiDB-lite"/>
    </source>
</evidence>
<gene>
    <name evidence="6" type="primary">ARP5</name>
    <name evidence="6" type="ORF">HETSPECPRED_003855</name>
</gene>
<comment type="similarity">
    <text evidence="2 4">Belongs to the actin family.</text>
</comment>
<dbReference type="InterPro" id="IPR004000">
    <property type="entry name" value="Actin"/>
</dbReference>
<feature type="compositionally biased region" description="Acidic residues" evidence="5">
    <location>
        <begin position="533"/>
        <end position="543"/>
    </location>
</feature>
<keyword evidence="7" id="KW-1185">Reference proteome</keyword>
<feature type="region of interest" description="Disordered" evidence="5">
    <location>
        <begin position="516"/>
        <end position="546"/>
    </location>
</feature>
<dbReference type="FunFam" id="3.30.420.40:FF:000058">
    <property type="entry name" value="Putative actin-related protein 5"/>
    <property type="match status" value="1"/>
</dbReference>
<dbReference type="GO" id="GO:0031011">
    <property type="term" value="C:Ino80 complex"/>
    <property type="evidence" value="ECO:0007669"/>
    <property type="project" value="UniProtKB-ARBA"/>
</dbReference>
<evidence type="ECO:0000256" key="2">
    <source>
        <dbReference type="ARBA" id="ARBA00006752"/>
    </source>
</evidence>
<dbReference type="SMART" id="SM00268">
    <property type="entry name" value="ACTIN"/>
    <property type="match status" value="1"/>
</dbReference>
<sequence length="779" mass="88239">MTVTSTRYLQAASETEVISDRDTAKPPPRLWYAAEPPFKGYQAAPSGGFQQSSIDTAIVIDNGASLVRAGWSFDKRPRLSFPANVARYRDRKLNRTVSYVGYDGYADATTRGQIRTAFEPGSSVVTNWDVMEGILDSIFVKIGVDGTDGCVNRPILMTEPLANLGYPRKTMTEIIFECYSAPSLAFGIDSLFSFKYNKGTTGLVVSSSHTSTHLIPVLRSKAVMSSVTRLNWGGSQGVEYLLKLLRLKYPNWSPSQRFAEYQAEEMIREHCYVSNNYDMEVSKYLDWSGLEERDHIVQYPFTEHTVIEKTAEELARIAERKKEGGRRLQEQAAKMRLEKLVRKEQELDYFKELQGRLTNQTKKEIRRLLDEDEIRDEVQLDKTIKELEKSVRKARNKDVGGPENPEEEAATFPLLDVPDEQLDEAGLKQKRHQRLMKSNVDARARAKIEKEKEKARKAQEEMLENERRENDLEGWLDERRAARSAMLQKLKDRERQKADLGNRKSLASQQRMKTLAALASDQPGRKRRRGGDDDSFGANDDDWTVYRTVATGEQSDDEEEEDLGAGLKGIEAQLLKYDPSFTEQNTREAQTDWTKSMMHAFLRGPRPFNPESQQELHQIHLNVERIRIPEVVFQPAIAGLDQAGIVEITADIINQSLSKPEDRDSVLRDIFLTGGNTMFSGFDDRLREELRSVLPSESVVKVRKASDPLLDAWRGAAQWAGEPGFKQSAVTKDEYFEKGSEFLKVSISVAVAACLQALGSTLTIRQEHNLGNVSFLQQA</sequence>
<comment type="caution">
    <text evidence="6">The sequence shown here is derived from an EMBL/GenBank/DDBJ whole genome shotgun (WGS) entry which is preliminary data.</text>
</comment>
<dbReference type="Gene3D" id="3.30.420.40">
    <property type="match status" value="4"/>
</dbReference>
<comment type="subcellular location">
    <subcellularLocation>
        <location evidence="1">Nucleus</location>
    </subcellularLocation>
</comment>
<dbReference type="Pfam" id="PF00022">
    <property type="entry name" value="Actin"/>
    <property type="match status" value="2"/>
</dbReference>